<evidence type="ECO:0000313" key="2">
    <source>
        <dbReference type="Proteomes" id="UP000003835"/>
    </source>
</evidence>
<organism evidence="1 2">
    <name type="scientific">Coleofasciculus chthonoplastes PCC 7420</name>
    <dbReference type="NCBI Taxonomy" id="118168"/>
    <lineage>
        <taxon>Bacteria</taxon>
        <taxon>Bacillati</taxon>
        <taxon>Cyanobacteriota</taxon>
        <taxon>Cyanophyceae</taxon>
        <taxon>Coleofasciculales</taxon>
        <taxon>Coleofasciculaceae</taxon>
        <taxon>Coleofasciculus</taxon>
    </lineage>
</organism>
<dbReference type="InterPro" id="IPR010106">
    <property type="entry name" value="RpnA"/>
</dbReference>
<dbReference type="AlphaFoldDB" id="B4VKW0"/>
<protein>
    <recommendedName>
        <fullName evidence="3">Rpn family recombination-promoting nuclease/putative transposase</fullName>
    </recommendedName>
</protein>
<evidence type="ECO:0000313" key="1">
    <source>
        <dbReference type="EMBL" id="EDX77407.1"/>
    </source>
</evidence>
<name>B4VKW0_9CYAN</name>
<keyword evidence="2" id="KW-1185">Reference proteome</keyword>
<evidence type="ECO:0008006" key="3">
    <source>
        <dbReference type="Google" id="ProtNLM"/>
    </source>
</evidence>
<proteinExistence type="predicted"/>
<dbReference type="OrthoDB" id="466522at2"/>
<reference evidence="1 2" key="1">
    <citation type="submission" date="2008-07" db="EMBL/GenBank/DDBJ databases">
        <authorList>
            <person name="Tandeau de Marsac N."/>
            <person name="Ferriera S."/>
            <person name="Johnson J."/>
            <person name="Kravitz S."/>
            <person name="Beeson K."/>
            <person name="Sutton G."/>
            <person name="Rogers Y.-H."/>
            <person name="Friedman R."/>
            <person name="Frazier M."/>
            <person name="Venter J.C."/>
        </authorList>
    </citation>
    <scope>NUCLEOTIDE SEQUENCE [LARGE SCALE GENOMIC DNA]</scope>
    <source>
        <strain evidence="1 2">PCC 7420</strain>
    </source>
</reference>
<sequence length="296" mass="34211">MPPTHIRFDWAIKKLLRNKANYGVLAGFLSELLRKPITIQSILEGESNQQAEDDKLNRVDILAENDRGELILIEVQNSTEQDYFHRMLYGTSRLITDFLEKGEPYGNVKKVYSVNIVYFSLGQGDDYIYHGTLEFRGLHLDDKLGLSINQRKLFNSQDVYEIFPEYYVIKVNNFNEVASDTLDEWIYFLKKSQIKEEFTAQGLAEAKENLLVDSLSEAERANYLRFMENRRYEISLIESSRSEGRLEGLEEGLKEGMEQGKQQEKVNIARLLKQQGTDLDTITAATGLTREEIEEL</sequence>
<dbReference type="EMBL" id="DS989844">
    <property type="protein sequence ID" value="EDX77407.1"/>
    <property type="molecule type" value="Genomic_DNA"/>
</dbReference>
<gene>
    <name evidence="1" type="ORF">MC7420_544</name>
</gene>
<dbReference type="NCBIfam" id="TIGR01784">
    <property type="entry name" value="T_den_put_tspse"/>
    <property type="match status" value="1"/>
</dbReference>
<dbReference type="Pfam" id="PF12784">
    <property type="entry name" value="PDDEXK_2"/>
    <property type="match status" value="1"/>
</dbReference>
<dbReference type="RefSeq" id="WP_006099515.1">
    <property type="nucleotide sequence ID" value="NZ_DS989844.1"/>
</dbReference>
<dbReference type="STRING" id="118168.MC7420_544"/>
<dbReference type="eggNOG" id="COG5464">
    <property type="taxonomic scope" value="Bacteria"/>
</dbReference>
<dbReference type="PANTHER" id="PTHR41317:SF1">
    <property type="entry name" value="PD-(D_E)XK NUCLEASE FAMILY TRANSPOSASE"/>
    <property type="match status" value="1"/>
</dbReference>
<accession>B4VKW0</accession>
<dbReference type="PANTHER" id="PTHR41317">
    <property type="entry name" value="PD-(D_E)XK NUCLEASE FAMILY TRANSPOSASE"/>
    <property type="match status" value="1"/>
</dbReference>
<dbReference type="Proteomes" id="UP000003835">
    <property type="component" value="Unassembled WGS sequence"/>
</dbReference>
<dbReference type="HOGENOM" id="CLU_057504_2_0_3"/>